<sequence length="256" mass="27772">MFKHPPEVAGRTLGYALIFAPSDAGRDCVAREVNACNGDIERLAALAHLYIFGLVRVCECCFHANCRYLSYISPLVKNPKGPTPAITADQSPDVRFSQQTMLHKGSLKAPGEQPASLRQQLLYREKYRCALTGHIDRASSDKAEQSPELFPDLAPLFASQPPAVTGDLLYDLEVAHIISQSLTDGIGGLTDAARAKLDWASSASAILDRFSGIDVKQLLGGTDLHSAINGFMASNEAHALFDRLDFCLLPAMVHSF</sequence>
<dbReference type="EMBL" id="JARJCW010000081">
    <property type="protein sequence ID" value="KAJ7196767.1"/>
    <property type="molecule type" value="Genomic_DNA"/>
</dbReference>
<protein>
    <recommendedName>
        <fullName evidence="3">HNH nuclease domain-containing protein</fullName>
    </recommendedName>
</protein>
<evidence type="ECO:0000313" key="2">
    <source>
        <dbReference type="Proteomes" id="UP001219525"/>
    </source>
</evidence>
<name>A0AAD6V0Y9_9AGAR</name>
<evidence type="ECO:0000313" key="1">
    <source>
        <dbReference type="EMBL" id="KAJ7196767.1"/>
    </source>
</evidence>
<dbReference type="AlphaFoldDB" id="A0AAD6V0Y9"/>
<accession>A0AAD6V0Y9</accession>
<gene>
    <name evidence="1" type="ORF">GGX14DRAFT_375800</name>
</gene>
<reference evidence="1" key="1">
    <citation type="submission" date="2023-03" db="EMBL/GenBank/DDBJ databases">
        <title>Massive genome expansion in bonnet fungi (Mycena s.s.) driven by repeated elements and novel gene families across ecological guilds.</title>
        <authorList>
            <consortium name="Lawrence Berkeley National Laboratory"/>
            <person name="Harder C.B."/>
            <person name="Miyauchi S."/>
            <person name="Viragh M."/>
            <person name="Kuo A."/>
            <person name="Thoen E."/>
            <person name="Andreopoulos B."/>
            <person name="Lu D."/>
            <person name="Skrede I."/>
            <person name="Drula E."/>
            <person name="Henrissat B."/>
            <person name="Morin E."/>
            <person name="Kohler A."/>
            <person name="Barry K."/>
            <person name="LaButti K."/>
            <person name="Morin E."/>
            <person name="Salamov A."/>
            <person name="Lipzen A."/>
            <person name="Mereny Z."/>
            <person name="Hegedus B."/>
            <person name="Baldrian P."/>
            <person name="Stursova M."/>
            <person name="Weitz H."/>
            <person name="Taylor A."/>
            <person name="Grigoriev I.V."/>
            <person name="Nagy L.G."/>
            <person name="Martin F."/>
            <person name="Kauserud H."/>
        </authorList>
    </citation>
    <scope>NUCLEOTIDE SEQUENCE</scope>
    <source>
        <strain evidence="1">9144</strain>
    </source>
</reference>
<keyword evidence="2" id="KW-1185">Reference proteome</keyword>
<proteinExistence type="predicted"/>
<evidence type="ECO:0008006" key="3">
    <source>
        <dbReference type="Google" id="ProtNLM"/>
    </source>
</evidence>
<organism evidence="1 2">
    <name type="scientific">Mycena pura</name>
    <dbReference type="NCBI Taxonomy" id="153505"/>
    <lineage>
        <taxon>Eukaryota</taxon>
        <taxon>Fungi</taxon>
        <taxon>Dikarya</taxon>
        <taxon>Basidiomycota</taxon>
        <taxon>Agaricomycotina</taxon>
        <taxon>Agaricomycetes</taxon>
        <taxon>Agaricomycetidae</taxon>
        <taxon>Agaricales</taxon>
        <taxon>Marasmiineae</taxon>
        <taxon>Mycenaceae</taxon>
        <taxon>Mycena</taxon>
    </lineage>
</organism>
<comment type="caution">
    <text evidence="1">The sequence shown here is derived from an EMBL/GenBank/DDBJ whole genome shotgun (WGS) entry which is preliminary data.</text>
</comment>
<dbReference type="Proteomes" id="UP001219525">
    <property type="component" value="Unassembled WGS sequence"/>
</dbReference>